<proteinExistence type="predicted"/>
<evidence type="ECO:0000313" key="5">
    <source>
        <dbReference type="Proteomes" id="UP001270362"/>
    </source>
</evidence>
<feature type="region of interest" description="Disordered" evidence="3">
    <location>
        <begin position="106"/>
        <end position="150"/>
    </location>
</feature>
<dbReference type="Proteomes" id="UP001270362">
    <property type="component" value="Unassembled WGS sequence"/>
</dbReference>
<dbReference type="Pfam" id="PF21730">
    <property type="entry name" value="Vma22_CCDC115"/>
    <property type="match status" value="1"/>
</dbReference>
<reference evidence="4" key="1">
    <citation type="journal article" date="2023" name="Mol. Phylogenet. Evol.">
        <title>Genome-scale phylogeny and comparative genomics of the fungal order Sordariales.</title>
        <authorList>
            <person name="Hensen N."/>
            <person name="Bonometti L."/>
            <person name="Westerberg I."/>
            <person name="Brannstrom I.O."/>
            <person name="Guillou S."/>
            <person name="Cros-Aarteil S."/>
            <person name="Calhoun S."/>
            <person name="Haridas S."/>
            <person name="Kuo A."/>
            <person name="Mondo S."/>
            <person name="Pangilinan J."/>
            <person name="Riley R."/>
            <person name="LaButti K."/>
            <person name="Andreopoulos B."/>
            <person name="Lipzen A."/>
            <person name="Chen C."/>
            <person name="Yan M."/>
            <person name="Daum C."/>
            <person name="Ng V."/>
            <person name="Clum A."/>
            <person name="Steindorff A."/>
            <person name="Ohm R.A."/>
            <person name="Martin F."/>
            <person name="Silar P."/>
            <person name="Natvig D.O."/>
            <person name="Lalanne C."/>
            <person name="Gautier V."/>
            <person name="Ament-Velasquez S.L."/>
            <person name="Kruys A."/>
            <person name="Hutchinson M.I."/>
            <person name="Powell A.J."/>
            <person name="Barry K."/>
            <person name="Miller A.N."/>
            <person name="Grigoriev I.V."/>
            <person name="Debuchy R."/>
            <person name="Gladieux P."/>
            <person name="Hiltunen Thoren M."/>
            <person name="Johannesson H."/>
        </authorList>
    </citation>
    <scope>NUCLEOTIDE SEQUENCE</scope>
    <source>
        <strain evidence="4">CBS 314.62</strain>
    </source>
</reference>
<evidence type="ECO:0000313" key="4">
    <source>
        <dbReference type="EMBL" id="KAK3682653.1"/>
    </source>
</evidence>
<dbReference type="AlphaFoldDB" id="A0AAE1C8A4"/>
<gene>
    <name evidence="4" type="ORF">B0T22DRAFT_291037</name>
</gene>
<keyword evidence="5" id="KW-1185">Reference proteome</keyword>
<organism evidence="4 5">
    <name type="scientific">Podospora appendiculata</name>
    <dbReference type="NCBI Taxonomy" id="314037"/>
    <lineage>
        <taxon>Eukaryota</taxon>
        <taxon>Fungi</taxon>
        <taxon>Dikarya</taxon>
        <taxon>Ascomycota</taxon>
        <taxon>Pezizomycotina</taxon>
        <taxon>Sordariomycetes</taxon>
        <taxon>Sordariomycetidae</taxon>
        <taxon>Sordariales</taxon>
        <taxon>Podosporaceae</taxon>
        <taxon>Podospora</taxon>
    </lineage>
</organism>
<dbReference type="EMBL" id="JAULSO010000005">
    <property type="protein sequence ID" value="KAK3682653.1"/>
    <property type="molecule type" value="Genomic_DNA"/>
</dbReference>
<feature type="coiled-coil region" evidence="2">
    <location>
        <begin position="173"/>
        <end position="207"/>
    </location>
</feature>
<name>A0AAE1C8A4_9PEZI</name>
<evidence type="ECO:0000256" key="2">
    <source>
        <dbReference type="SAM" id="Coils"/>
    </source>
</evidence>
<feature type="compositionally biased region" description="Basic and acidic residues" evidence="3">
    <location>
        <begin position="122"/>
        <end position="134"/>
    </location>
</feature>
<accession>A0AAE1C8A4</accession>
<evidence type="ECO:0000256" key="3">
    <source>
        <dbReference type="SAM" id="MobiDB-lite"/>
    </source>
</evidence>
<dbReference type="PANTHER" id="PTHR31996">
    <property type="entry name" value="COILED-COIL DOMAIN-CONTAINING PROTEIN 115"/>
    <property type="match status" value="1"/>
</dbReference>
<dbReference type="GO" id="GO:0051082">
    <property type="term" value="F:unfolded protein binding"/>
    <property type="evidence" value="ECO:0007669"/>
    <property type="project" value="TreeGrafter"/>
</dbReference>
<protein>
    <recommendedName>
        <fullName evidence="1">Vacuolar ATPase assembly protein VMA22</fullName>
    </recommendedName>
</protein>
<evidence type="ECO:0000256" key="1">
    <source>
        <dbReference type="ARBA" id="ARBA00093634"/>
    </source>
</evidence>
<reference evidence="4" key="2">
    <citation type="submission" date="2023-06" db="EMBL/GenBank/DDBJ databases">
        <authorList>
            <consortium name="Lawrence Berkeley National Laboratory"/>
            <person name="Haridas S."/>
            <person name="Hensen N."/>
            <person name="Bonometti L."/>
            <person name="Westerberg I."/>
            <person name="Brannstrom I.O."/>
            <person name="Guillou S."/>
            <person name="Cros-Aarteil S."/>
            <person name="Calhoun S."/>
            <person name="Kuo A."/>
            <person name="Mondo S."/>
            <person name="Pangilinan J."/>
            <person name="Riley R."/>
            <person name="Labutti K."/>
            <person name="Andreopoulos B."/>
            <person name="Lipzen A."/>
            <person name="Chen C."/>
            <person name="Yanf M."/>
            <person name="Daum C."/>
            <person name="Ng V."/>
            <person name="Clum A."/>
            <person name="Steindorff A."/>
            <person name="Ohm R."/>
            <person name="Martin F."/>
            <person name="Silar P."/>
            <person name="Natvig D."/>
            <person name="Lalanne C."/>
            <person name="Gautier V."/>
            <person name="Ament-Velasquez S.L."/>
            <person name="Kruys A."/>
            <person name="Hutchinson M.I."/>
            <person name="Powell A.J."/>
            <person name="Barry K."/>
            <person name="Miller A.N."/>
            <person name="Grigoriev I.V."/>
            <person name="Debuchy R."/>
            <person name="Gladieux P."/>
            <person name="Thoren M.H."/>
            <person name="Johannesson H."/>
        </authorList>
    </citation>
    <scope>NUCLEOTIDE SEQUENCE</scope>
    <source>
        <strain evidence="4">CBS 314.62</strain>
    </source>
</reference>
<keyword evidence="2" id="KW-0175">Coiled coil</keyword>
<dbReference type="InterPro" id="IPR040357">
    <property type="entry name" value="Vma22/CCDC115"/>
</dbReference>
<dbReference type="PANTHER" id="PTHR31996:SF2">
    <property type="entry name" value="COILED-COIL DOMAIN-CONTAINING PROTEIN 115"/>
    <property type="match status" value="1"/>
</dbReference>
<dbReference type="GO" id="GO:1990871">
    <property type="term" value="C:Vma12-Vma22 assembly complex"/>
    <property type="evidence" value="ECO:0007669"/>
    <property type="project" value="TreeGrafter"/>
</dbReference>
<comment type="caution">
    <text evidence="4">The sequence shown here is derived from an EMBL/GenBank/DDBJ whole genome shotgun (WGS) entry which is preliminary data.</text>
</comment>
<sequence>MAPTDDSPSTIDSLLERYLSLLDEYTKLRTALNALQSGIYHDIARANFAAERGIRFGQDYYDARMHASRKVEIRLGDGSGEPSHQQQQHPVFAVISCVDKCRASEAGETEAETEGEQNPAHSDADQQHPSDKPKQKPSSDPLRWFGGALSTPMPLRQAQSQAVQAVEDIIPRLATVNAAMAAVEVEVRRARKKRAKAEAAVAAKVQQEGVQDGHGKGAVAVL</sequence>
<dbReference type="GO" id="GO:0070072">
    <property type="term" value="P:vacuolar proton-transporting V-type ATPase complex assembly"/>
    <property type="evidence" value="ECO:0007669"/>
    <property type="project" value="InterPro"/>
</dbReference>